<feature type="transmembrane region" description="Helical" evidence="2">
    <location>
        <begin position="182"/>
        <end position="200"/>
    </location>
</feature>
<dbReference type="InterPro" id="IPR038731">
    <property type="entry name" value="RgtA/B/C-like"/>
</dbReference>
<dbReference type="PANTHER" id="PTHR41710:SF2">
    <property type="entry name" value="GLYCOSYL TRANSFERASE FAMILY 39_83 DOMAIN-CONTAINING PROTEIN"/>
    <property type="match status" value="1"/>
</dbReference>
<evidence type="ECO:0000313" key="5">
    <source>
        <dbReference type="Proteomes" id="UP000326912"/>
    </source>
</evidence>
<name>A0A5J4KK38_9CHLR</name>
<keyword evidence="2" id="KW-0812">Transmembrane</keyword>
<dbReference type="Proteomes" id="UP000326912">
    <property type="component" value="Unassembled WGS sequence"/>
</dbReference>
<feature type="transmembrane region" description="Helical" evidence="2">
    <location>
        <begin position="257"/>
        <end position="286"/>
    </location>
</feature>
<feature type="domain" description="Glycosyltransferase RgtA/B/C/D-like" evidence="3">
    <location>
        <begin position="152"/>
        <end position="278"/>
    </location>
</feature>
<dbReference type="EMBL" id="BKZW01000001">
    <property type="protein sequence ID" value="GER86797.1"/>
    <property type="molecule type" value="Genomic_DNA"/>
</dbReference>
<keyword evidence="2" id="KW-0472">Membrane</keyword>
<keyword evidence="2" id="KW-1133">Transmembrane helix</keyword>
<dbReference type="NCBIfam" id="TIGR03663">
    <property type="entry name" value="flippase activity-associated protein Agl23"/>
    <property type="match status" value="1"/>
</dbReference>
<organism evidence="4 5">
    <name type="scientific">Dictyobacter vulcani</name>
    <dbReference type="NCBI Taxonomy" id="2607529"/>
    <lineage>
        <taxon>Bacteria</taxon>
        <taxon>Bacillati</taxon>
        <taxon>Chloroflexota</taxon>
        <taxon>Ktedonobacteria</taxon>
        <taxon>Ktedonobacterales</taxon>
        <taxon>Dictyobacteraceae</taxon>
        <taxon>Dictyobacter</taxon>
    </lineage>
</organism>
<reference evidence="4 5" key="1">
    <citation type="submission" date="2019-10" db="EMBL/GenBank/DDBJ databases">
        <title>Dictyobacter vulcani sp. nov., within the class Ktedonobacteria, isolated from soil of volcanic Mt. Zao.</title>
        <authorList>
            <person name="Zheng Y."/>
            <person name="Wang C.M."/>
            <person name="Sakai Y."/>
            <person name="Abe K."/>
            <person name="Yokota A."/>
            <person name="Yabe S."/>
        </authorList>
    </citation>
    <scope>NUCLEOTIDE SEQUENCE [LARGE SCALE GENOMIC DNA]</scope>
    <source>
        <strain evidence="4 5">W12</strain>
    </source>
</reference>
<dbReference type="PANTHER" id="PTHR41710">
    <property type="entry name" value="GLYCOSYL TRANSFERASE, FAMILY 39"/>
    <property type="match status" value="1"/>
</dbReference>
<feature type="transmembrane region" description="Helical" evidence="2">
    <location>
        <begin position="207"/>
        <end position="227"/>
    </location>
</feature>
<dbReference type="InterPro" id="IPR019962">
    <property type="entry name" value="CHP03663"/>
</dbReference>
<dbReference type="Pfam" id="PF13231">
    <property type="entry name" value="PMT_2"/>
    <property type="match status" value="1"/>
</dbReference>
<dbReference type="AlphaFoldDB" id="A0A5J4KK38"/>
<feature type="region of interest" description="Disordered" evidence="1">
    <location>
        <begin position="1"/>
        <end position="71"/>
    </location>
</feature>
<evidence type="ECO:0000256" key="1">
    <source>
        <dbReference type="SAM" id="MobiDB-lite"/>
    </source>
</evidence>
<feature type="compositionally biased region" description="Basic and acidic residues" evidence="1">
    <location>
        <begin position="1"/>
        <end position="12"/>
    </location>
</feature>
<comment type="caution">
    <text evidence="4">The sequence shown here is derived from an EMBL/GenBank/DDBJ whole genome shotgun (WGS) entry which is preliminary data.</text>
</comment>
<feature type="transmembrane region" description="Helical" evidence="2">
    <location>
        <begin position="233"/>
        <end position="250"/>
    </location>
</feature>
<sequence>MKSYENKPKEEIDAPDGLVSEENVSSGGDDSVATAADVPASTEESIEPAAVQDKEVDLAAEQEAAQPEEEVVPARHFRPPTREQLWTGIAFWGVIILGAILRFWGLGDKPLHHDESLHAYFSLILMHNNMEHWINCAQTTANSCYRYDPLTHGPFQFHIIAFIYKISQILQVPDNGINTTTVRIAAATLGSVLVGLPYFVRDYIGRYGAWLACFLLAISPSMVYYSRFAREDIYMACFTLLLVVAVARYIRTRHAGWLLTAALAFTLSYATKEATFLTIGIFGSFLGHW</sequence>
<evidence type="ECO:0000313" key="4">
    <source>
        <dbReference type="EMBL" id="GER86797.1"/>
    </source>
</evidence>
<dbReference type="RefSeq" id="WP_151754874.1">
    <property type="nucleotide sequence ID" value="NZ_BKZW01000001.1"/>
</dbReference>
<evidence type="ECO:0000256" key="2">
    <source>
        <dbReference type="SAM" id="Phobius"/>
    </source>
</evidence>
<accession>A0A5J4KK38</accession>
<proteinExistence type="predicted"/>
<keyword evidence="5" id="KW-1185">Reference proteome</keyword>
<evidence type="ECO:0000259" key="3">
    <source>
        <dbReference type="Pfam" id="PF13231"/>
    </source>
</evidence>
<protein>
    <recommendedName>
        <fullName evidence="3">Glycosyltransferase RgtA/B/C/D-like domain-containing protein</fullName>
    </recommendedName>
</protein>
<feature type="transmembrane region" description="Helical" evidence="2">
    <location>
        <begin position="85"/>
        <end position="104"/>
    </location>
</feature>
<gene>
    <name evidence="4" type="ORF">KDW_09590</name>
</gene>